<keyword evidence="17" id="KW-1185">Reference proteome</keyword>
<organism evidence="16 17">
    <name type="scientific">Benzoatithermus flavus</name>
    <dbReference type="NCBI Taxonomy" id="3108223"/>
    <lineage>
        <taxon>Bacteria</taxon>
        <taxon>Pseudomonadati</taxon>
        <taxon>Pseudomonadota</taxon>
        <taxon>Alphaproteobacteria</taxon>
        <taxon>Geminicoccales</taxon>
        <taxon>Geminicoccaceae</taxon>
        <taxon>Benzoatithermus</taxon>
    </lineage>
</organism>
<feature type="domain" description="Cytochrome oxidase subunit II copper A binding" evidence="15">
    <location>
        <begin position="112"/>
        <end position="254"/>
    </location>
</feature>
<dbReference type="Pfam" id="PF00116">
    <property type="entry name" value="COX2"/>
    <property type="match status" value="1"/>
</dbReference>
<evidence type="ECO:0000256" key="2">
    <source>
        <dbReference type="ARBA" id="ARBA00007866"/>
    </source>
</evidence>
<comment type="catalytic activity">
    <reaction evidence="12">
        <text>4 Fe(II)-[cytochrome c] + O2 + 8 H(+)(in) = 4 Fe(III)-[cytochrome c] + 2 H2O + 4 H(+)(out)</text>
        <dbReference type="Rhea" id="RHEA:11436"/>
        <dbReference type="Rhea" id="RHEA-COMP:10350"/>
        <dbReference type="Rhea" id="RHEA-COMP:14399"/>
        <dbReference type="ChEBI" id="CHEBI:15377"/>
        <dbReference type="ChEBI" id="CHEBI:15378"/>
        <dbReference type="ChEBI" id="CHEBI:15379"/>
        <dbReference type="ChEBI" id="CHEBI:29033"/>
        <dbReference type="ChEBI" id="CHEBI:29034"/>
        <dbReference type="EC" id="7.1.1.9"/>
    </reaction>
</comment>
<evidence type="ECO:0000256" key="9">
    <source>
        <dbReference type="ARBA" id="ARBA00022989"/>
    </source>
</evidence>
<dbReference type="InterPro" id="IPR008972">
    <property type="entry name" value="Cupredoxin"/>
</dbReference>
<dbReference type="CDD" id="cd13919">
    <property type="entry name" value="CuRO_HCO_II_like_5"/>
    <property type="match status" value="1"/>
</dbReference>
<evidence type="ECO:0000256" key="13">
    <source>
        <dbReference type="SAM" id="MobiDB-lite"/>
    </source>
</evidence>
<dbReference type="EC" id="7.1.1.9" evidence="3"/>
<dbReference type="PROSITE" id="PS00078">
    <property type="entry name" value="COX2"/>
    <property type="match status" value="1"/>
</dbReference>
<keyword evidence="10" id="KW-0186">Copper</keyword>
<keyword evidence="6" id="KW-0479">Metal-binding</keyword>
<proteinExistence type="inferred from homology"/>
<keyword evidence="8" id="KW-0249">Electron transport</keyword>
<dbReference type="InterPro" id="IPR036257">
    <property type="entry name" value="Cyt_c_oxidase_su2_TM_sf"/>
</dbReference>
<comment type="subcellular location">
    <subcellularLocation>
        <location evidence="1">Membrane</location>
        <topology evidence="1">Multi-pass membrane protein</topology>
    </subcellularLocation>
</comment>
<dbReference type="Gene3D" id="2.60.40.420">
    <property type="entry name" value="Cupredoxins - blue copper proteins"/>
    <property type="match status" value="1"/>
</dbReference>
<evidence type="ECO:0000256" key="10">
    <source>
        <dbReference type="ARBA" id="ARBA00023008"/>
    </source>
</evidence>
<keyword evidence="5 14" id="KW-0812">Transmembrane</keyword>
<evidence type="ECO:0000313" key="16">
    <source>
        <dbReference type="EMBL" id="MEK0083659.1"/>
    </source>
</evidence>
<keyword evidence="7" id="KW-1278">Translocase</keyword>
<protein>
    <recommendedName>
        <fullName evidence="3">cytochrome-c oxidase</fullName>
        <ecNumber evidence="3">7.1.1.9</ecNumber>
    </recommendedName>
</protein>
<dbReference type="InterPro" id="IPR045187">
    <property type="entry name" value="CcO_II"/>
</dbReference>
<dbReference type="PROSITE" id="PS50857">
    <property type="entry name" value="COX2_CUA"/>
    <property type="match status" value="1"/>
</dbReference>
<dbReference type="SUPFAM" id="SSF49503">
    <property type="entry name" value="Cupredoxins"/>
    <property type="match status" value="1"/>
</dbReference>
<name>A0ABU8XRW5_9PROT</name>
<feature type="compositionally biased region" description="Basic and acidic residues" evidence="13">
    <location>
        <begin position="269"/>
        <end position="281"/>
    </location>
</feature>
<evidence type="ECO:0000256" key="3">
    <source>
        <dbReference type="ARBA" id="ARBA00012949"/>
    </source>
</evidence>
<keyword evidence="4" id="KW-0813">Transport</keyword>
<feature type="region of interest" description="Disordered" evidence="13">
    <location>
        <begin position="262"/>
        <end position="281"/>
    </location>
</feature>
<dbReference type="RefSeq" id="WP_418159508.1">
    <property type="nucleotide sequence ID" value="NZ_JBBLZC010000009.1"/>
</dbReference>
<accession>A0ABU8XRW5</accession>
<dbReference type="Gene3D" id="1.10.287.90">
    <property type="match status" value="1"/>
</dbReference>
<keyword evidence="11 14" id="KW-0472">Membrane</keyword>
<gene>
    <name evidence="16" type="ORF">U1T56_10885</name>
</gene>
<evidence type="ECO:0000256" key="5">
    <source>
        <dbReference type="ARBA" id="ARBA00022692"/>
    </source>
</evidence>
<comment type="caution">
    <text evidence="16">The sequence shown here is derived from an EMBL/GenBank/DDBJ whole genome shotgun (WGS) entry which is preliminary data.</text>
</comment>
<keyword evidence="9 14" id="KW-1133">Transmembrane helix</keyword>
<dbReference type="Proteomes" id="UP001375743">
    <property type="component" value="Unassembled WGS sequence"/>
</dbReference>
<evidence type="ECO:0000313" key="17">
    <source>
        <dbReference type="Proteomes" id="UP001375743"/>
    </source>
</evidence>
<dbReference type="InterPro" id="IPR001505">
    <property type="entry name" value="Copper_CuA"/>
</dbReference>
<evidence type="ECO:0000256" key="11">
    <source>
        <dbReference type="ARBA" id="ARBA00023136"/>
    </source>
</evidence>
<dbReference type="PANTHER" id="PTHR22888:SF9">
    <property type="entry name" value="CYTOCHROME C OXIDASE SUBUNIT 2"/>
    <property type="match status" value="1"/>
</dbReference>
<evidence type="ECO:0000256" key="1">
    <source>
        <dbReference type="ARBA" id="ARBA00004141"/>
    </source>
</evidence>
<dbReference type="EMBL" id="JBBLZC010000009">
    <property type="protein sequence ID" value="MEK0083659.1"/>
    <property type="molecule type" value="Genomic_DNA"/>
</dbReference>
<dbReference type="SUPFAM" id="SSF81464">
    <property type="entry name" value="Cytochrome c oxidase subunit II-like, transmembrane region"/>
    <property type="match status" value="1"/>
</dbReference>
<feature type="transmembrane region" description="Helical" evidence="14">
    <location>
        <begin position="41"/>
        <end position="62"/>
    </location>
</feature>
<evidence type="ECO:0000256" key="7">
    <source>
        <dbReference type="ARBA" id="ARBA00022967"/>
    </source>
</evidence>
<evidence type="ECO:0000256" key="6">
    <source>
        <dbReference type="ARBA" id="ARBA00022723"/>
    </source>
</evidence>
<dbReference type="InterPro" id="IPR002429">
    <property type="entry name" value="CcO_II-like_C"/>
</dbReference>
<evidence type="ECO:0000259" key="15">
    <source>
        <dbReference type="PROSITE" id="PS50857"/>
    </source>
</evidence>
<reference evidence="16 17" key="1">
    <citation type="submission" date="2024-01" db="EMBL/GenBank/DDBJ databases">
        <title>Multi-omics insights into the function and evolution of sodium benzoate biodegradation pathways in Benzoatithermus flavus gen. nov., sp. nov. from hot spring.</title>
        <authorList>
            <person name="Hu C.-J."/>
            <person name="Li W.-J."/>
        </authorList>
    </citation>
    <scope>NUCLEOTIDE SEQUENCE [LARGE SCALE GENOMIC DNA]</scope>
    <source>
        <strain evidence="16 17">SYSU G07066</strain>
    </source>
</reference>
<evidence type="ECO:0000256" key="8">
    <source>
        <dbReference type="ARBA" id="ARBA00022982"/>
    </source>
</evidence>
<evidence type="ECO:0000256" key="14">
    <source>
        <dbReference type="SAM" id="Phobius"/>
    </source>
</evidence>
<comment type="similarity">
    <text evidence="2">Belongs to the cytochrome c oxidase subunit 2 family.</text>
</comment>
<dbReference type="PANTHER" id="PTHR22888">
    <property type="entry name" value="CYTOCHROME C OXIDASE, SUBUNIT II"/>
    <property type="match status" value="1"/>
</dbReference>
<dbReference type="PRINTS" id="PR01166">
    <property type="entry name" value="CYCOXIDASEII"/>
</dbReference>
<evidence type="ECO:0000256" key="12">
    <source>
        <dbReference type="ARBA" id="ARBA00047816"/>
    </source>
</evidence>
<feature type="transmembrane region" description="Helical" evidence="14">
    <location>
        <begin position="83"/>
        <end position="104"/>
    </location>
</feature>
<evidence type="ECO:0000256" key="4">
    <source>
        <dbReference type="ARBA" id="ARBA00022448"/>
    </source>
</evidence>
<sequence>MAIALVLALVVIGSVLFHFLSPWWWTPIASNWAYIDHTIEITFWITGVVFTAVLLFMAYCVYRFRHREGVRAAYQPESKRLEWWLAVVTGVGVAAMLAPGLVVWHQFVTVPAEASEIEVVGQQWQWSFRLPGKDGRLGRADVAHIGSDNPLGLDPDDPNGRDDVVIEADDLHLPVGRPVKVLLRAIDVLHDFYVPQFRAKMDMVPGAVTYFWLTPTRTGTFEVLCAEYCGLEHPHMRGRVVVEEAADYQAWLEKQRTFAQLSGPGRASGRAETRLGQGEKS</sequence>